<gene>
    <name evidence="1" type="ORF">BBK36DRAFT_8958</name>
</gene>
<reference evidence="2" key="1">
    <citation type="submission" date="2016-07" db="EMBL/GenBank/DDBJ databases">
        <title>Multiple horizontal gene transfer events from other fungi enriched the ability of initially mycotrophic Trichoderma (Ascomycota) to feed on dead plant biomass.</title>
        <authorList>
            <consortium name="DOE Joint Genome Institute"/>
            <person name="Atanasova L."/>
            <person name="Chenthamara K."/>
            <person name="Zhang J."/>
            <person name="Grujic M."/>
            <person name="Henrissat B."/>
            <person name="Kuo A."/>
            <person name="Aerts A."/>
            <person name="Salamov A."/>
            <person name="Lipzen A."/>
            <person name="Labutti K."/>
            <person name="Barry K."/>
            <person name="Miao Y."/>
            <person name="Rahimi M.J."/>
            <person name="Shen Q."/>
            <person name="Grigoriev I.V."/>
            <person name="Kubicek C.P."/>
            <person name="Druzhinina I.S."/>
        </authorList>
    </citation>
    <scope>NUCLEOTIDE SEQUENCE [LARGE SCALE GENOMIC DNA]</scope>
    <source>
        <strain evidence="2">TUCIM 6016</strain>
    </source>
</reference>
<sequence length="202" mass="23168">MSMILMDTFIIMPFALLMGALSVLTKFVYEISAKFHDAFNDVLTSYRGMARRYDLENERGALSVLANSYEISAKFHDAFNDVLTSYRGMARRYDLDNERSKEGEISATPEPMPPFMVEDDSQLLSDFLRGMAERYDLQDGSFREGDSPVTPEAIQSPQSIPRRCHHSLPRTTARCWWDIPRCFSPWTHGVPRVGRKLGWELS</sequence>
<dbReference type="GeneID" id="36606699"/>
<keyword evidence="2" id="KW-1185">Reference proteome</keyword>
<dbReference type="Proteomes" id="UP000241546">
    <property type="component" value="Unassembled WGS sequence"/>
</dbReference>
<dbReference type="RefSeq" id="XP_024745089.1">
    <property type="nucleotide sequence ID" value="XM_024898581.1"/>
</dbReference>
<protein>
    <submittedName>
        <fullName evidence="1">Uncharacterized protein</fullName>
    </submittedName>
</protein>
<dbReference type="AlphaFoldDB" id="A0A2T4AXJ1"/>
<evidence type="ECO:0000313" key="2">
    <source>
        <dbReference type="Proteomes" id="UP000241546"/>
    </source>
</evidence>
<evidence type="ECO:0000313" key="1">
    <source>
        <dbReference type="EMBL" id="PTB61769.1"/>
    </source>
</evidence>
<proteinExistence type="predicted"/>
<accession>A0A2T4AXJ1</accession>
<name>A0A2T4AXJ1_9HYPO</name>
<organism evidence="1 2">
    <name type="scientific">Trichoderma citrinoviride</name>
    <dbReference type="NCBI Taxonomy" id="58853"/>
    <lineage>
        <taxon>Eukaryota</taxon>
        <taxon>Fungi</taxon>
        <taxon>Dikarya</taxon>
        <taxon>Ascomycota</taxon>
        <taxon>Pezizomycotina</taxon>
        <taxon>Sordariomycetes</taxon>
        <taxon>Hypocreomycetidae</taxon>
        <taxon>Hypocreales</taxon>
        <taxon>Hypocreaceae</taxon>
        <taxon>Trichoderma</taxon>
    </lineage>
</organism>
<dbReference type="EMBL" id="KZ680228">
    <property type="protein sequence ID" value="PTB61769.1"/>
    <property type="molecule type" value="Genomic_DNA"/>
</dbReference>